<comment type="caution">
    <text evidence="5">The sequence shown here is derived from an EMBL/GenBank/DDBJ whole genome shotgun (WGS) entry which is preliminary data.</text>
</comment>
<dbReference type="Proteomes" id="UP000603715">
    <property type="component" value="Unassembled WGS sequence"/>
</dbReference>
<dbReference type="Proteomes" id="UP001107960">
    <property type="component" value="Unassembled WGS sequence"/>
</dbReference>
<protein>
    <submittedName>
        <fullName evidence="5">T9SS type A sorting domain-containing protein</fullName>
    </submittedName>
</protein>
<dbReference type="EMBL" id="JACXXP010000038">
    <property type="protein sequence ID" value="MBD3906696.1"/>
    <property type="molecule type" value="Genomic_DNA"/>
</dbReference>
<gene>
    <name evidence="4" type="ORF">IEW27_19110</name>
    <name evidence="5" type="ORF">LNP80_20840</name>
</gene>
<reference evidence="5" key="1">
    <citation type="submission" date="2021-11" db="EMBL/GenBank/DDBJ databases">
        <title>Description of novel Chryseobacterium species.</title>
        <authorList>
            <person name="Saticioglu I.B."/>
            <person name="Ay H."/>
            <person name="Altun S."/>
            <person name="Duman M."/>
        </authorList>
    </citation>
    <scope>NUCLEOTIDE SEQUENCE</scope>
    <source>
        <strain evidence="5">C-39</strain>
    </source>
</reference>
<dbReference type="Pfam" id="PF18962">
    <property type="entry name" value="Por_Secre_tail"/>
    <property type="match status" value="1"/>
</dbReference>
<sequence length="255" mass="27284">MRKLYFLTIMAFLCSGFMKAQFGSCANARPITNGFTEANITTAGTGIAPESWVTSFSSQCLTASGSQYYGSVFTSTGGDYLFSYTSGSVAGESISITIQTHTPYQGVAMFTSCNGTSIDGCVAWKYNAQAGTATLTTNNLAANQTIYVAVGIWASPNNLNFSVTNFTVTPSSLSVDENQLKTSSNVYPNPVRDILNISNLKEKTNVAIIDMNGKVVKKETVSVEGKINVSHLIPGVYIVNVGTKEEGKSYKIIKK</sequence>
<feature type="domain" description="Secretion system C-terminal sorting" evidence="3">
    <location>
        <begin position="186"/>
        <end position="253"/>
    </location>
</feature>
<name>A0A9Q3UZ25_9FLAO</name>
<organism evidence="5 7">
    <name type="scientific">Chryseobacterium muglaense</name>
    <dbReference type="NCBI Taxonomy" id="2893752"/>
    <lineage>
        <taxon>Bacteria</taxon>
        <taxon>Pseudomonadati</taxon>
        <taxon>Bacteroidota</taxon>
        <taxon>Flavobacteriia</taxon>
        <taxon>Flavobacteriales</taxon>
        <taxon>Weeksellaceae</taxon>
        <taxon>Chryseobacterium group</taxon>
        <taxon>Chryseobacterium</taxon>
    </lineage>
</organism>
<evidence type="ECO:0000256" key="2">
    <source>
        <dbReference type="SAM" id="SignalP"/>
    </source>
</evidence>
<feature type="signal peptide" evidence="2">
    <location>
        <begin position="1"/>
        <end position="20"/>
    </location>
</feature>
<reference evidence="6" key="2">
    <citation type="submission" date="2023-07" db="EMBL/GenBank/DDBJ databases">
        <title>Description of novel Chryseobacterium sp. strain C-2.</title>
        <authorList>
            <person name="Saticioglu I.B."/>
        </authorList>
    </citation>
    <scope>NUCLEOTIDE SEQUENCE [LARGE SCALE GENOMIC DNA]</scope>
    <source>
        <strain evidence="6">C-2</strain>
    </source>
</reference>
<keyword evidence="6" id="KW-1185">Reference proteome</keyword>
<evidence type="ECO:0000313" key="6">
    <source>
        <dbReference type="Proteomes" id="UP000603715"/>
    </source>
</evidence>
<evidence type="ECO:0000313" key="4">
    <source>
        <dbReference type="EMBL" id="MBD3906696.1"/>
    </source>
</evidence>
<dbReference type="InterPro" id="IPR026444">
    <property type="entry name" value="Secre_tail"/>
</dbReference>
<proteinExistence type="predicted"/>
<evidence type="ECO:0000313" key="5">
    <source>
        <dbReference type="EMBL" id="MCC9036656.1"/>
    </source>
</evidence>
<dbReference type="NCBIfam" id="TIGR04183">
    <property type="entry name" value="Por_Secre_tail"/>
    <property type="match status" value="1"/>
</dbReference>
<keyword evidence="1 2" id="KW-0732">Signal</keyword>
<evidence type="ECO:0000313" key="7">
    <source>
        <dbReference type="Proteomes" id="UP001107960"/>
    </source>
</evidence>
<feature type="chain" id="PRO_5040515849" evidence="2">
    <location>
        <begin position="21"/>
        <end position="255"/>
    </location>
</feature>
<accession>A0A9Q3UZ25</accession>
<evidence type="ECO:0000259" key="3">
    <source>
        <dbReference type="Pfam" id="PF18962"/>
    </source>
</evidence>
<dbReference type="RefSeq" id="WP_191181093.1">
    <property type="nucleotide sequence ID" value="NZ_JACXXP010000038.1"/>
</dbReference>
<evidence type="ECO:0000256" key="1">
    <source>
        <dbReference type="ARBA" id="ARBA00022729"/>
    </source>
</evidence>
<dbReference type="AlphaFoldDB" id="A0A9Q3UZ25"/>
<reference evidence="4" key="3">
    <citation type="submission" date="2024-05" db="EMBL/GenBank/DDBJ databases">
        <title>Description of novel Chryseobacterium sp. strain C-2.</title>
        <authorList>
            <person name="Saticioglu I.B."/>
        </authorList>
    </citation>
    <scope>NUCLEOTIDE SEQUENCE</scope>
    <source>
        <strain evidence="4">C-2</strain>
    </source>
</reference>
<dbReference type="EMBL" id="JAJJML010000001">
    <property type="protein sequence ID" value="MCC9036656.1"/>
    <property type="molecule type" value="Genomic_DNA"/>
</dbReference>